<keyword evidence="3" id="KW-1185">Reference proteome</keyword>
<reference evidence="2 3" key="1">
    <citation type="submission" date="2024-08" db="EMBL/GenBank/DDBJ databases">
        <authorList>
            <person name="Lu H."/>
        </authorList>
    </citation>
    <scope>NUCLEOTIDE SEQUENCE [LARGE SCALE GENOMIC DNA]</scope>
    <source>
        <strain evidence="2 3">BYS78W</strain>
    </source>
</reference>
<feature type="compositionally biased region" description="Polar residues" evidence="1">
    <location>
        <begin position="51"/>
        <end position="60"/>
    </location>
</feature>
<organism evidence="2 3">
    <name type="scientific">Pelomonas candidula</name>
    <dbReference type="NCBI Taxonomy" id="3299025"/>
    <lineage>
        <taxon>Bacteria</taxon>
        <taxon>Pseudomonadati</taxon>
        <taxon>Pseudomonadota</taxon>
        <taxon>Betaproteobacteria</taxon>
        <taxon>Burkholderiales</taxon>
        <taxon>Sphaerotilaceae</taxon>
        <taxon>Roseateles</taxon>
    </lineage>
</organism>
<evidence type="ECO:0000256" key="1">
    <source>
        <dbReference type="SAM" id="MobiDB-lite"/>
    </source>
</evidence>
<feature type="region of interest" description="Disordered" evidence="1">
    <location>
        <begin position="1"/>
        <end position="60"/>
    </location>
</feature>
<accession>A0ABW7HIC5</accession>
<evidence type="ECO:0000313" key="3">
    <source>
        <dbReference type="Proteomes" id="UP001606134"/>
    </source>
</evidence>
<dbReference type="Proteomes" id="UP001606134">
    <property type="component" value="Unassembled WGS sequence"/>
</dbReference>
<sequence length="60" mass="6361">MHDGVGQALTLVRLDPGLDGPHRRAASKHERAAQQDAGTHDKTGTHGGPHSFSSSRICFS</sequence>
<proteinExistence type="predicted"/>
<evidence type="ECO:0000313" key="2">
    <source>
        <dbReference type="EMBL" id="MFG6489232.1"/>
    </source>
</evidence>
<gene>
    <name evidence="2" type="ORF">ACG04R_21290</name>
</gene>
<dbReference type="EMBL" id="JBIGIC010000012">
    <property type="protein sequence ID" value="MFG6489232.1"/>
    <property type="molecule type" value="Genomic_DNA"/>
</dbReference>
<protein>
    <submittedName>
        <fullName evidence="2">Uncharacterized protein</fullName>
    </submittedName>
</protein>
<dbReference type="RefSeq" id="WP_394415814.1">
    <property type="nucleotide sequence ID" value="NZ_JBIGIC010000012.1"/>
</dbReference>
<name>A0ABW7HIC5_9BURK</name>
<feature type="compositionally biased region" description="Basic and acidic residues" evidence="1">
    <location>
        <begin position="27"/>
        <end position="44"/>
    </location>
</feature>
<comment type="caution">
    <text evidence="2">The sequence shown here is derived from an EMBL/GenBank/DDBJ whole genome shotgun (WGS) entry which is preliminary data.</text>
</comment>